<comment type="caution">
    <text evidence="1">The sequence shown here is derived from an EMBL/GenBank/DDBJ whole genome shotgun (WGS) entry which is preliminary data.</text>
</comment>
<dbReference type="AlphaFoldDB" id="A0AAV3ZNM5"/>
<accession>A0AAV3ZNM5</accession>
<proteinExistence type="predicted"/>
<evidence type="ECO:0000313" key="2">
    <source>
        <dbReference type="Proteomes" id="UP000735302"/>
    </source>
</evidence>
<evidence type="ECO:0000313" key="1">
    <source>
        <dbReference type="EMBL" id="GFN96811.1"/>
    </source>
</evidence>
<dbReference type="Proteomes" id="UP000735302">
    <property type="component" value="Unassembled WGS sequence"/>
</dbReference>
<name>A0AAV3ZNM5_9GAST</name>
<dbReference type="EMBL" id="BLXT01002709">
    <property type="protein sequence ID" value="GFN96811.1"/>
    <property type="molecule type" value="Genomic_DNA"/>
</dbReference>
<sequence length="161" mass="18333">MTRVVTVMSVRSYRSLVAGVARRQRRNWFVDELSTEQQRELEELASSLSPVLADHPDTTTIKKHCVQLTFDNVLNSVRVVSRDSDPSLGRDDHVRQVIPDCHQATGSNKTTLNIETWNVQTLYQTGKLDNVKWKGAGEKRGQEYGMIYSRGNDYQRGVAYC</sequence>
<protein>
    <submittedName>
        <fullName evidence="1">Uncharacterized protein</fullName>
    </submittedName>
</protein>
<gene>
    <name evidence="1" type="ORF">PoB_002331700</name>
</gene>
<keyword evidence="2" id="KW-1185">Reference proteome</keyword>
<reference evidence="1 2" key="1">
    <citation type="journal article" date="2021" name="Elife">
        <title>Chloroplast acquisition without the gene transfer in kleptoplastic sea slugs, Plakobranchus ocellatus.</title>
        <authorList>
            <person name="Maeda T."/>
            <person name="Takahashi S."/>
            <person name="Yoshida T."/>
            <person name="Shimamura S."/>
            <person name="Takaki Y."/>
            <person name="Nagai Y."/>
            <person name="Toyoda A."/>
            <person name="Suzuki Y."/>
            <person name="Arimoto A."/>
            <person name="Ishii H."/>
            <person name="Satoh N."/>
            <person name="Nishiyama T."/>
            <person name="Hasebe M."/>
            <person name="Maruyama T."/>
            <person name="Minagawa J."/>
            <person name="Obokata J."/>
            <person name="Shigenobu S."/>
        </authorList>
    </citation>
    <scope>NUCLEOTIDE SEQUENCE [LARGE SCALE GENOMIC DNA]</scope>
</reference>
<organism evidence="1 2">
    <name type="scientific">Plakobranchus ocellatus</name>
    <dbReference type="NCBI Taxonomy" id="259542"/>
    <lineage>
        <taxon>Eukaryota</taxon>
        <taxon>Metazoa</taxon>
        <taxon>Spiralia</taxon>
        <taxon>Lophotrochozoa</taxon>
        <taxon>Mollusca</taxon>
        <taxon>Gastropoda</taxon>
        <taxon>Heterobranchia</taxon>
        <taxon>Euthyneura</taxon>
        <taxon>Panpulmonata</taxon>
        <taxon>Sacoglossa</taxon>
        <taxon>Placobranchoidea</taxon>
        <taxon>Plakobranchidae</taxon>
        <taxon>Plakobranchus</taxon>
    </lineage>
</organism>